<organism evidence="2 3">
    <name type="scientific">Adhaeretor mobilis</name>
    <dbReference type="NCBI Taxonomy" id="1930276"/>
    <lineage>
        <taxon>Bacteria</taxon>
        <taxon>Pseudomonadati</taxon>
        <taxon>Planctomycetota</taxon>
        <taxon>Planctomycetia</taxon>
        <taxon>Pirellulales</taxon>
        <taxon>Lacipirellulaceae</taxon>
        <taxon>Adhaeretor</taxon>
    </lineage>
</organism>
<accession>A0A517N0U4</accession>
<name>A0A517N0U4_9BACT</name>
<proteinExistence type="predicted"/>
<dbReference type="EMBL" id="CP036263">
    <property type="protein sequence ID" value="QDT00755.1"/>
    <property type="molecule type" value="Genomic_DNA"/>
</dbReference>
<sequence>MLSCKEITKLVSESLDRELTWRQRVGLWMHIGMCGMCWRFRKDLIHIHEETRRQAKRIEDETGDSAEQLPIEARNRMKRLLESHQG</sequence>
<dbReference type="RefSeq" id="WP_218932107.1">
    <property type="nucleotide sequence ID" value="NZ_CP036263.1"/>
</dbReference>
<dbReference type="InterPro" id="IPR027383">
    <property type="entry name" value="Znf_put"/>
</dbReference>
<dbReference type="KEGG" id="amob:HG15A2_40950"/>
<evidence type="ECO:0000313" key="3">
    <source>
        <dbReference type="Proteomes" id="UP000319852"/>
    </source>
</evidence>
<reference evidence="2 3" key="1">
    <citation type="submission" date="2019-02" db="EMBL/GenBank/DDBJ databases">
        <title>Deep-cultivation of Planctomycetes and their phenomic and genomic characterization uncovers novel biology.</title>
        <authorList>
            <person name="Wiegand S."/>
            <person name="Jogler M."/>
            <person name="Boedeker C."/>
            <person name="Pinto D."/>
            <person name="Vollmers J."/>
            <person name="Rivas-Marin E."/>
            <person name="Kohn T."/>
            <person name="Peeters S.H."/>
            <person name="Heuer A."/>
            <person name="Rast P."/>
            <person name="Oberbeckmann S."/>
            <person name="Bunk B."/>
            <person name="Jeske O."/>
            <person name="Meyerdierks A."/>
            <person name="Storesund J.E."/>
            <person name="Kallscheuer N."/>
            <person name="Luecker S."/>
            <person name="Lage O.M."/>
            <person name="Pohl T."/>
            <person name="Merkel B.J."/>
            <person name="Hornburger P."/>
            <person name="Mueller R.-W."/>
            <person name="Bruemmer F."/>
            <person name="Labrenz M."/>
            <person name="Spormann A.M."/>
            <person name="Op den Camp H."/>
            <person name="Overmann J."/>
            <person name="Amann R."/>
            <person name="Jetten M.S.M."/>
            <person name="Mascher T."/>
            <person name="Medema M.H."/>
            <person name="Devos D.P."/>
            <person name="Kaster A.-K."/>
            <person name="Ovreas L."/>
            <person name="Rohde M."/>
            <person name="Galperin M.Y."/>
            <person name="Jogler C."/>
        </authorList>
    </citation>
    <scope>NUCLEOTIDE SEQUENCE [LARGE SCALE GENOMIC DNA]</scope>
    <source>
        <strain evidence="2 3">HG15A2</strain>
    </source>
</reference>
<evidence type="ECO:0000313" key="2">
    <source>
        <dbReference type="EMBL" id="QDT00755.1"/>
    </source>
</evidence>
<keyword evidence="3" id="KW-1185">Reference proteome</keyword>
<dbReference type="Proteomes" id="UP000319852">
    <property type="component" value="Chromosome"/>
</dbReference>
<protein>
    <recommendedName>
        <fullName evidence="1">Putative zinc-finger domain-containing protein</fullName>
    </recommendedName>
</protein>
<gene>
    <name evidence="2" type="ORF">HG15A2_40950</name>
</gene>
<dbReference type="Pfam" id="PF13490">
    <property type="entry name" value="zf-HC2"/>
    <property type="match status" value="1"/>
</dbReference>
<feature type="domain" description="Putative zinc-finger" evidence="1">
    <location>
        <begin position="4"/>
        <end position="35"/>
    </location>
</feature>
<dbReference type="AlphaFoldDB" id="A0A517N0U4"/>
<evidence type="ECO:0000259" key="1">
    <source>
        <dbReference type="Pfam" id="PF13490"/>
    </source>
</evidence>